<organism evidence="1">
    <name type="scientific">Rhizopus microsporus var. microsporus</name>
    <dbReference type="NCBI Taxonomy" id="86635"/>
    <lineage>
        <taxon>Eukaryota</taxon>
        <taxon>Fungi</taxon>
        <taxon>Fungi incertae sedis</taxon>
        <taxon>Mucoromycota</taxon>
        <taxon>Mucoromycotina</taxon>
        <taxon>Mucoromycetes</taxon>
        <taxon>Mucorales</taxon>
        <taxon>Mucorineae</taxon>
        <taxon>Rhizopodaceae</taxon>
        <taxon>Rhizopus</taxon>
    </lineage>
</organism>
<proteinExistence type="predicted"/>
<reference evidence="1" key="1">
    <citation type="journal article" date="2016" name="Proc. Natl. Acad. Sci. U.S.A.">
        <title>Lipid metabolic changes in an early divergent fungus govern the establishment of a mutualistic symbiosis with endobacteria.</title>
        <authorList>
            <person name="Lastovetsky O.A."/>
            <person name="Gaspar M.L."/>
            <person name="Mondo S.J."/>
            <person name="LaButti K.M."/>
            <person name="Sandor L."/>
            <person name="Grigoriev I.V."/>
            <person name="Henry S.A."/>
            <person name="Pawlowska T.E."/>
        </authorList>
    </citation>
    <scope>NUCLEOTIDE SEQUENCE [LARGE SCALE GENOMIC DNA]</scope>
    <source>
        <strain evidence="1">ATCC 52814</strain>
    </source>
</reference>
<dbReference type="VEuPathDB" id="FungiDB:BCV72DRAFT_306379"/>
<dbReference type="AlphaFoldDB" id="A0A1X0R0G9"/>
<sequence length="101" mass="11593">MTTTTLLVITLLPSDSLSSIERKRFDLADDLRSYRECERLYSPFNLTGITLVSMMLSSVVHRPLDHSWFKPFMDKLESKRCENSSLLLHRYVVGLFAASGH</sequence>
<accession>A0A1X0R0G9</accession>
<dbReference type="OrthoDB" id="10273676at2759"/>
<gene>
    <name evidence="1" type="ORF">BCV72DRAFT_306379</name>
</gene>
<dbReference type="Proteomes" id="UP000242414">
    <property type="component" value="Unassembled WGS sequence"/>
</dbReference>
<evidence type="ECO:0000313" key="1">
    <source>
        <dbReference type="EMBL" id="ORE05527.1"/>
    </source>
</evidence>
<name>A0A1X0R0G9_RHIZD</name>
<dbReference type="EMBL" id="KV921943">
    <property type="protein sequence ID" value="ORE05527.1"/>
    <property type="molecule type" value="Genomic_DNA"/>
</dbReference>
<protein>
    <submittedName>
        <fullName evidence="1">Uncharacterized protein</fullName>
    </submittedName>
</protein>